<reference evidence="2 3" key="1">
    <citation type="submission" date="2021-06" db="EMBL/GenBank/DDBJ databases">
        <authorList>
            <person name="Palmer J.M."/>
        </authorList>
    </citation>
    <scope>NUCLEOTIDE SEQUENCE [LARGE SCALE GENOMIC DNA]</scope>
    <source>
        <strain evidence="2 3">CL_MEX2019</strain>
        <tissue evidence="2">Muscle</tissue>
    </source>
</reference>
<evidence type="ECO:0000313" key="3">
    <source>
        <dbReference type="Proteomes" id="UP001352852"/>
    </source>
</evidence>
<evidence type="ECO:0000313" key="2">
    <source>
        <dbReference type="EMBL" id="MED6268021.1"/>
    </source>
</evidence>
<feature type="region of interest" description="Disordered" evidence="1">
    <location>
        <begin position="135"/>
        <end position="179"/>
    </location>
</feature>
<dbReference type="EMBL" id="JAHUTJ010009749">
    <property type="protein sequence ID" value="MED6268021.1"/>
    <property type="molecule type" value="Genomic_DNA"/>
</dbReference>
<gene>
    <name evidence="2" type="ORF">CHARACLAT_018030</name>
</gene>
<dbReference type="Proteomes" id="UP001352852">
    <property type="component" value="Unassembled WGS sequence"/>
</dbReference>
<accession>A0ABU7D0V7</accession>
<comment type="caution">
    <text evidence="2">The sequence shown here is derived from an EMBL/GenBank/DDBJ whole genome shotgun (WGS) entry which is preliminary data.</text>
</comment>
<name>A0ABU7D0V7_9TELE</name>
<keyword evidence="3" id="KW-1185">Reference proteome</keyword>
<feature type="region of interest" description="Disordered" evidence="1">
    <location>
        <begin position="203"/>
        <end position="222"/>
    </location>
</feature>
<sequence>KRASAKSSRATRGQLRASAVTVQWALWTSPTSLLRLPSIGLSNSGAPSTTNPCTLLRTMPTTCMTSCGRQCIPPCLPPWMAWAAWTCGTSTTTPRCVGLGHRGCVFWLALFPVSVRASLVSWGLLLGLSPNRTTQHPKLPSSSHTHKIQDSPVGVSHSSRFKSDWVTSSPPGSHPATPLTFLQPLPNVQTTSETIFLPHRVPSEECTDVSETTSREPQPSVHSPMQIIMKKRKLRPMVEF</sequence>
<evidence type="ECO:0000256" key="1">
    <source>
        <dbReference type="SAM" id="MobiDB-lite"/>
    </source>
</evidence>
<feature type="non-terminal residue" evidence="2">
    <location>
        <position position="1"/>
    </location>
</feature>
<proteinExistence type="predicted"/>
<organism evidence="2 3">
    <name type="scientific">Characodon lateralis</name>
    <dbReference type="NCBI Taxonomy" id="208331"/>
    <lineage>
        <taxon>Eukaryota</taxon>
        <taxon>Metazoa</taxon>
        <taxon>Chordata</taxon>
        <taxon>Craniata</taxon>
        <taxon>Vertebrata</taxon>
        <taxon>Euteleostomi</taxon>
        <taxon>Actinopterygii</taxon>
        <taxon>Neopterygii</taxon>
        <taxon>Teleostei</taxon>
        <taxon>Neoteleostei</taxon>
        <taxon>Acanthomorphata</taxon>
        <taxon>Ovalentaria</taxon>
        <taxon>Atherinomorphae</taxon>
        <taxon>Cyprinodontiformes</taxon>
        <taxon>Goodeidae</taxon>
        <taxon>Characodon</taxon>
    </lineage>
</organism>
<feature type="compositionally biased region" description="Polar residues" evidence="1">
    <location>
        <begin position="209"/>
        <end position="222"/>
    </location>
</feature>
<protein>
    <submittedName>
        <fullName evidence="2">Uncharacterized protein</fullName>
    </submittedName>
</protein>